<evidence type="ECO:0000256" key="2">
    <source>
        <dbReference type="RuleBase" id="RU363072"/>
    </source>
</evidence>
<dbReference type="PANTHER" id="PTHR43308">
    <property type="entry name" value="OUTER MEMBRANE PROTEIN ALPHA-RELATED"/>
    <property type="match status" value="1"/>
</dbReference>
<dbReference type="GO" id="GO:0015288">
    <property type="term" value="F:porin activity"/>
    <property type="evidence" value="ECO:0007669"/>
    <property type="project" value="InterPro"/>
</dbReference>
<dbReference type="PANTHER" id="PTHR43308:SF1">
    <property type="entry name" value="OUTER MEMBRANE PROTEIN ALPHA"/>
    <property type="match status" value="1"/>
</dbReference>
<dbReference type="InterPro" id="IPR007049">
    <property type="entry name" value="Carb-sel_porin_OprB"/>
</dbReference>
<evidence type="ECO:0000256" key="3">
    <source>
        <dbReference type="SAM" id="Coils"/>
    </source>
</evidence>
<dbReference type="InterPro" id="IPR051465">
    <property type="entry name" value="Cell_Envelope_Struct_Comp"/>
</dbReference>
<dbReference type="EMBL" id="MJGC01000110">
    <property type="protein sequence ID" value="OEJ72874.1"/>
    <property type="molecule type" value="Genomic_DNA"/>
</dbReference>
<proteinExistence type="inferred from homology"/>
<organism evidence="5">
    <name type="scientific">Desertifilum tharense IPPAS B-1220</name>
    <dbReference type="NCBI Taxonomy" id="1781255"/>
    <lineage>
        <taxon>Bacteria</taxon>
        <taxon>Bacillati</taxon>
        <taxon>Cyanobacteriota</taxon>
        <taxon>Cyanophyceae</taxon>
        <taxon>Desertifilales</taxon>
        <taxon>Desertifilaceae</taxon>
        <taxon>Desertifilum</taxon>
    </lineage>
</organism>
<dbReference type="GO" id="GO:0016020">
    <property type="term" value="C:membrane"/>
    <property type="evidence" value="ECO:0007669"/>
    <property type="project" value="InterPro"/>
</dbReference>
<sequence length="526" mass="57945">MGVSLKALAILGTVGIFSPVAALELPLTEELLENAITNRDSLAQITSVSNLSDVQPTDWAFQALESLMARYGCLSGYPDNTFRGNRALTRYEFAAGVNACLDRILTRISDSSLEVSSEDWLILNRLQEDFAVELAALQTQVDRLETQVAQLENQQFSPIVRLNTSVVFAGTDLIGDRADANPDTQINSNFALNYRMRFNLVSSFTGRDRLMVRLQSSNRVPNFSGVSGTEMTRLSFEVGNTNDRINLNLLEYRFPVGDRLNLYLYGNAASHHFYTNVLNPYFASFGGAKGSPSRFSERNPIYRIGFLSPGGAAANYQFSDAVRLDFGYLTDNLNNPAAGAGLFNGSYSALGQLTVRPASNLDFAFTYVRNYAANGNLLHRTGSEFSNTPFGLGVPLTSNSYGLQALWRMTPRFAVSGWFGYTQANRVDGRQGQADAINYAVNLAFPDLFKDGAVGGVGFGMPPKVIRNTLSQRQDPDTGFHLEAFYEYPLNRNIKLIPGVMYLVNPDHNAANGNIFVGTFRTVFNF</sequence>
<dbReference type="STRING" id="1781255.BH720_23180"/>
<dbReference type="OrthoDB" id="580845at2"/>
<dbReference type="AlphaFoldDB" id="A0A1E5QE61"/>
<dbReference type="NCBIfam" id="NF033921">
    <property type="entry name" value="por_somb"/>
    <property type="match status" value="1"/>
</dbReference>
<comment type="caution">
    <text evidence="5">The sequence shown here is derived from an EMBL/GenBank/DDBJ whole genome shotgun (WGS) entry which is preliminary data.</text>
</comment>
<dbReference type="RefSeq" id="WP_069969590.1">
    <property type="nucleotide sequence ID" value="NZ_CM124774.1"/>
</dbReference>
<dbReference type="InterPro" id="IPR047684">
    <property type="entry name" value="Por_som-like"/>
</dbReference>
<dbReference type="Pfam" id="PF04966">
    <property type="entry name" value="OprB"/>
    <property type="match status" value="1"/>
</dbReference>
<keyword evidence="3" id="KW-0175">Coiled coil</keyword>
<comment type="similarity">
    <text evidence="1 2">Belongs to the OprB family.</text>
</comment>
<dbReference type="Gene3D" id="2.40.160.180">
    <property type="entry name" value="Carbohydrate-selective porin OprB"/>
    <property type="match status" value="1"/>
</dbReference>
<dbReference type="InterPro" id="IPR038673">
    <property type="entry name" value="OprB_sf"/>
</dbReference>
<dbReference type="InterPro" id="IPR001119">
    <property type="entry name" value="SLH_dom"/>
</dbReference>
<dbReference type="Pfam" id="PF00395">
    <property type="entry name" value="SLH"/>
    <property type="match status" value="1"/>
</dbReference>
<protein>
    <recommendedName>
        <fullName evidence="4">SLH domain-containing protein</fullName>
    </recommendedName>
</protein>
<evidence type="ECO:0000313" key="5">
    <source>
        <dbReference type="EMBL" id="OEJ72874.1"/>
    </source>
</evidence>
<gene>
    <name evidence="5" type="ORF">BH720_23180</name>
</gene>
<dbReference type="PROSITE" id="PS51272">
    <property type="entry name" value="SLH"/>
    <property type="match status" value="1"/>
</dbReference>
<feature type="coiled-coil region" evidence="3">
    <location>
        <begin position="127"/>
        <end position="154"/>
    </location>
</feature>
<reference evidence="5" key="1">
    <citation type="submission" date="2016-09" db="EMBL/GenBank/DDBJ databases">
        <title>Draft genome of thermotolerant cyanobacterium Desertifilum sp. strain IPPAS B-1220.</title>
        <authorList>
            <person name="Sinetova M.A."/>
            <person name="Bolakhan K."/>
            <person name="Zayadan B.K."/>
            <person name="Mironov K.S."/>
            <person name="Ustinova V."/>
            <person name="Kupriyanova E.V."/>
            <person name="Sidorov R.A."/>
            <person name="Skrypnik A.N."/>
            <person name="Gogoleva N.E."/>
            <person name="Gogolev Y.V."/>
            <person name="Los D.A."/>
        </authorList>
    </citation>
    <scope>NUCLEOTIDE SEQUENCE [LARGE SCALE GENOMIC DNA]</scope>
    <source>
        <strain evidence="5">IPPAS B-1220</strain>
    </source>
</reference>
<accession>A0A1E5QE61</accession>
<evidence type="ECO:0000259" key="4">
    <source>
        <dbReference type="PROSITE" id="PS51272"/>
    </source>
</evidence>
<evidence type="ECO:0000256" key="1">
    <source>
        <dbReference type="ARBA" id="ARBA00008769"/>
    </source>
</evidence>
<feature type="domain" description="SLH" evidence="4">
    <location>
        <begin position="47"/>
        <end position="111"/>
    </location>
</feature>
<name>A0A1E5QE61_9CYAN</name>
<dbReference type="GO" id="GO:0008643">
    <property type="term" value="P:carbohydrate transport"/>
    <property type="evidence" value="ECO:0007669"/>
    <property type="project" value="InterPro"/>
</dbReference>